<protein>
    <submittedName>
        <fullName evidence="2">Uncharacterized protein</fullName>
    </submittedName>
</protein>
<feature type="transmembrane region" description="Helical" evidence="1">
    <location>
        <begin position="51"/>
        <end position="68"/>
    </location>
</feature>
<dbReference type="RefSeq" id="WP_014970286.1">
    <property type="nucleotide sequence ID" value="NZ_JANJYY010000090.1"/>
</dbReference>
<accession>A0ABT6R2M0</accession>
<keyword evidence="1" id="KW-0812">Transmembrane</keyword>
<sequence length="100" mass="10987">MRMHTRTVSHHQSTDHPSEARLGYYFLLIVLPLGLAHLAQSLVPVTHSPQSIFLSVLTVCAIGLFSILGSRTEGSPKTTFFSYALFLVVSLLSTFAMPLI</sequence>
<comment type="caution">
    <text evidence="2">The sequence shown here is derived from an EMBL/GenBank/DDBJ whole genome shotgun (WGS) entry which is preliminary data.</text>
</comment>
<reference evidence="2 3" key="1">
    <citation type="submission" date="2023-04" db="EMBL/GenBank/DDBJ databases">
        <title>Antarctic isolates genomes.</title>
        <authorList>
            <person name="Dimov S.G."/>
        </authorList>
    </citation>
    <scope>NUCLEOTIDE SEQUENCE [LARGE SCALE GENOMIC DNA]</scope>
    <source>
        <strain evidence="2 3">AL19</strain>
    </source>
</reference>
<dbReference type="EMBL" id="JASBQV010000012">
    <property type="protein sequence ID" value="MDI3235194.1"/>
    <property type="molecule type" value="Genomic_DNA"/>
</dbReference>
<keyword evidence="3" id="KW-1185">Reference proteome</keyword>
<feature type="transmembrane region" description="Helical" evidence="1">
    <location>
        <begin position="21"/>
        <end position="39"/>
    </location>
</feature>
<dbReference type="Proteomes" id="UP001243286">
    <property type="component" value="Unassembled WGS sequence"/>
</dbReference>
<proteinExistence type="predicted"/>
<organism evidence="2 3">
    <name type="scientific">Exiguobacterium antarcticum</name>
    <dbReference type="NCBI Taxonomy" id="132920"/>
    <lineage>
        <taxon>Bacteria</taxon>
        <taxon>Bacillati</taxon>
        <taxon>Bacillota</taxon>
        <taxon>Bacilli</taxon>
        <taxon>Bacillales</taxon>
        <taxon>Bacillales Family XII. Incertae Sedis</taxon>
        <taxon>Exiguobacterium</taxon>
    </lineage>
</organism>
<evidence type="ECO:0000256" key="1">
    <source>
        <dbReference type="SAM" id="Phobius"/>
    </source>
</evidence>
<gene>
    <name evidence="2" type="ORF">QK289_09265</name>
</gene>
<name>A0ABT6R2M0_9BACL</name>
<feature type="transmembrane region" description="Helical" evidence="1">
    <location>
        <begin position="80"/>
        <end position="99"/>
    </location>
</feature>
<keyword evidence="1" id="KW-0472">Membrane</keyword>
<evidence type="ECO:0000313" key="2">
    <source>
        <dbReference type="EMBL" id="MDI3235194.1"/>
    </source>
</evidence>
<keyword evidence="1" id="KW-1133">Transmembrane helix</keyword>
<evidence type="ECO:0000313" key="3">
    <source>
        <dbReference type="Proteomes" id="UP001243286"/>
    </source>
</evidence>